<feature type="compositionally biased region" description="Basic and acidic residues" evidence="15">
    <location>
        <begin position="192"/>
        <end position="203"/>
    </location>
</feature>
<evidence type="ECO:0000256" key="5">
    <source>
        <dbReference type="ARBA" id="ARBA00022490"/>
    </source>
</evidence>
<comment type="similarity">
    <text evidence="3">Belongs to the MNS1 family.</text>
</comment>
<evidence type="ECO:0000256" key="12">
    <source>
        <dbReference type="ARBA" id="ARBA00023273"/>
    </source>
</evidence>
<evidence type="ECO:0000313" key="18">
    <source>
        <dbReference type="Proteomes" id="UP000663852"/>
    </source>
</evidence>
<evidence type="ECO:0000256" key="1">
    <source>
        <dbReference type="ARBA" id="ARBA00004123"/>
    </source>
</evidence>
<dbReference type="GO" id="GO:0051321">
    <property type="term" value="P:meiotic cell cycle"/>
    <property type="evidence" value="ECO:0007669"/>
    <property type="project" value="UniProtKB-KW"/>
</dbReference>
<evidence type="ECO:0000256" key="8">
    <source>
        <dbReference type="ARBA" id="ARBA00023069"/>
    </source>
</evidence>
<keyword evidence="12" id="KW-0966">Cell projection</keyword>
<feature type="region of interest" description="Disordered" evidence="15">
    <location>
        <begin position="192"/>
        <end position="218"/>
    </location>
</feature>
<evidence type="ECO:0000256" key="9">
    <source>
        <dbReference type="ARBA" id="ARBA00023212"/>
    </source>
</evidence>
<evidence type="ECO:0000256" key="11">
    <source>
        <dbReference type="ARBA" id="ARBA00023254"/>
    </source>
</evidence>
<proteinExistence type="inferred from homology"/>
<evidence type="ECO:0000256" key="13">
    <source>
        <dbReference type="ARBA" id="ARBA00046114"/>
    </source>
</evidence>
<dbReference type="PANTHER" id="PTHR19265">
    <property type="entry name" value="MEIOSIS-SPECIFIC NUCLEAR STRUCTURAL PROTEIN 1"/>
    <property type="match status" value="1"/>
</dbReference>
<keyword evidence="9" id="KW-0206">Cytoskeleton</keyword>
<evidence type="ECO:0000256" key="6">
    <source>
        <dbReference type="ARBA" id="ARBA00022846"/>
    </source>
</evidence>
<keyword evidence="7 14" id="KW-0175">Coiled coil</keyword>
<dbReference type="GO" id="GO:0031514">
    <property type="term" value="C:motile cilium"/>
    <property type="evidence" value="ECO:0007669"/>
    <property type="project" value="TreeGrafter"/>
</dbReference>
<dbReference type="AlphaFoldDB" id="A0A814CNW6"/>
<dbReference type="GO" id="GO:0044782">
    <property type="term" value="P:cilium organization"/>
    <property type="evidence" value="ECO:0007669"/>
    <property type="project" value="TreeGrafter"/>
</dbReference>
<keyword evidence="11" id="KW-0469">Meiosis</keyword>
<reference evidence="17" key="1">
    <citation type="submission" date="2021-02" db="EMBL/GenBank/DDBJ databases">
        <authorList>
            <person name="Nowell W R."/>
        </authorList>
    </citation>
    <scope>NUCLEOTIDE SEQUENCE</scope>
</reference>
<evidence type="ECO:0000256" key="3">
    <source>
        <dbReference type="ARBA" id="ARBA00009158"/>
    </source>
</evidence>
<gene>
    <name evidence="17" type="ORF">EDS130_LOCUS11943</name>
</gene>
<dbReference type="GO" id="GO:0005634">
    <property type="term" value="C:nucleus"/>
    <property type="evidence" value="ECO:0007669"/>
    <property type="project" value="UniProtKB-SubCell"/>
</dbReference>
<feature type="domain" description="Trichohyalin-plectin-homology" evidence="16">
    <location>
        <begin position="9"/>
        <end position="94"/>
    </location>
</feature>
<evidence type="ECO:0000313" key="17">
    <source>
        <dbReference type="EMBL" id="CAF0943393.1"/>
    </source>
</evidence>
<dbReference type="InterPro" id="IPR026504">
    <property type="entry name" value="MNS1"/>
</dbReference>
<comment type="caution">
    <text evidence="17">The sequence shown here is derived from an EMBL/GenBank/DDBJ whole genome shotgun (WGS) entry which is preliminary data.</text>
</comment>
<dbReference type="Pfam" id="PF13868">
    <property type="entry name" value="TPH"/>
    <property type="match status" value="1"/>
</dbReference>
<name>A0A814CNW6_ADIRI</name>
<evidence type="ECO:0000256" key="4">
    <source>
        <dbReference type="ARBA" id="ARBA00014813"/>
    </source>
</evidence>
<sequence length="288" mass="35491">MRQRIGKTSIEVRDLESKLSAKYAQKERTGQMAEQQALKFDSYLEDAEIARRMRSETDKAEEDHHKREIIRQEEMKRYKQDLQHQLKEQELSKQWKIMERQRMEEEHCRIEEYARTLEHRQQMAKAKERAREDAIDRVQRRLVEQIKRDRDEREEQEQALRRRERDELEARIRQRLALQHERDEQIQFKHARDEEVKREEEKYPQQLMSKFSEDDQERRRQLTFDKQCEVDECAQAEHLHLMRKQIIEEEHIKLLRGHAHRLLGYLLEGVIRDEEDLDYLGNDFKNEF</sequence>
<keyword evidence="6" id="KW-0282">Flagellum</keyword>
<dbReference type="Proteomes" id="UP000663852">
    <property type="component" value="Unassembled WGS sequence"/>
</dbReference>
<dbReference type="InterPro" id="IPR043597">
    <property type="entry name" value="TPH_dom"/>
</dbReference>
<comment type="subcellular location">
    <subcellularLocation>
        <location evidence="2">Cytoplasm</location>
        <location evidence="2">Cytoskeleton</location>
        <location evidence="2">Flagellum axoneme</location>
    </subcellularLocation>
    <subcellularLocation>
        <location evidence="1">Nucleus</location>
    </subcellularLocation>
</comment>
<evidence type="ECO:0000256" key="14">
    <source>
        <dbReference type="SAM" id="Coils"/>
    </source>
</evidence>
<evidence type="ECO:0000256" key="2">
    <source>
        <dbReference type="ARBA" id="ARBA00004611"/>
    </source>
</evidence>
<comment type="function">
    <text evidence="13">Microtubule inner protein (MIP) part of the dynein-decorated doublet microtubules (DMTs) in cilia axoneme, which is required for motile cilia beating. May play a role in the control of meiotic division and germ cell differentiation through regulation of pairing and recombination during meiosis. Required for sperm flagella assembly. May play a role in the assembly and function of the outer dynein arm-docking complex (ODA-DC). ODA-DC mediates outer dynein arms (ODA) binding onto the axonemal doublet microtubules.</text>
</comment>
<keyword evidence="8" id="KW-0969">Cilium</keyword>
<evidence type="ECO:0000259" key="16">
    <source>
        <dbReference type="Pfam" id="PF13868"/>
    </source>
</evidence>
<organism evidence="17 18">
    <name type="scientific">Adineta ricciae</name>
    <name type="common">Rotifer</name>
    <dbReference type="NCBI Taxonomy" id="249248"/>
    <lineage>
        <taxon>Eukaryota</taxon>
        <taxon>Metazoa</taxon>
        <taxon>Spiralia</taxon>
        <taxon>Gnathifera</taxon>
        <taxon>Rotifera</taxon>
        <taxon>Eurotatoria</taxon>
        <taxon>Bdelloidea</taxon>
        <taxon>Adinetida</taxon>
        <taxon>Adinetidae</taxon>
        <taxon>Adineta</taxon>
    </lineage>
</organism>
<keyword evidence="10" id="KW-0539">Nucleus</keyword>
<evidence type="ECO:0000256" key="15">
    <source>
        <dbReference type="SAM" id="MobiDB-lite"/>
    </source>
</evidence>
<accession>A0A814CNW6</accession>
<keyword evidence="5" id="KW-0963">Cytoplasm</keyword>
<evidence type="ECO:0000256" key="10">
    <source>
        <dbReference type="ARBA" id="ARBA00023242"/>
    </source>
</evidence>
<dbReference type="OrthoDB" id="197839at2759"/>
<feature type="coiled-coil region" evidence="14">
    <location>
        <begin position="139"/>
        <end position="166"/>
    </location>
</feature>
<protein>
    <recommendedName>
        <fullName evidence="4">Meiosis-specific nuclear structural protein 1</fullName>
    </recommendedName>
</protein>
<dbReference type="PANTHER" id="PTHR19265:SF0">
    <property type="entry name" value="MEIOSIS-SPECIFIC NUCLEAR STRUCTURAL PROTEIN 1"/>
    <property type="match status" value="1"/>
</dbReference>
<evidence type="ECO:0000256" key="7">
    <source>
        <dbReference type="ARBA" id="ARBA00023054"/>
    </source>
</evidence>
<dbReference type="EMBL" id="CAJNOJ010000044">
    <property type="protein sequence ID" value="CAF0943393.1"/>
    <property type="molecule type" value="Genomic_DNA"/>
</dbReference>